<reference evidence="1" key="1">
    <citation type="submission" date="2020-08" db="EMBL/GenBank/DDBJ databases">
        <title>Multicomponent nature underlies the extraordinary mechanical properties of spider dragline silk.</title>
        <authorList>
            <person name="Kono N."/>
            <person name="Nakamura H."/>
            <person name="Mori M."/>
            <person name="Yoshida Y."/>
            <person name="Ohtoshi R."/>
            <person name="Malay A.D."/>
            <person name="Moran D.A.P."/>
            <person name="Tomita M."/>
            <person name="Numata K."/>
            <person name="Arakawa K."/>
        </authorList>
    </citation>
    <scope>NUCLEOTIDE SEQUENCE</scope>
</reference>
<sequence>MSVKPHEMVTFAECIGVSCTTLLLFGGNFCVNPDEEGHNLQIESALGRNDRANDLTHNIGVIPMMNKYFSGASSIRKTRVLLQTDRYCVLPVMTSGSLDLRYLPLPPENKENEKLILLHVNHRFVYLFSDGVDAPSGPRRRFPERDGGWK</sequence>
<organism evidence="1 2">
    <name type="scientific">Trichonephila inaurata madagascariensis</name>
    <dbReference type="NCBI Taxonomy" id="2747483"/>
    <lineage>
        <taxon>Eukaryota</taxon>
        <taxon>Metazoa</taxon>
        <taxon>Ecdysozoa</taxon>
        <taxon>Arthropoda</taxon>
        <taxon>Chelicerata</taxon>
        <taxon>Arachnida</taxon>
        <taxon>Araneae</taxon>
        <taxon>Araneomorphae</taxon>
        <taxon>Entelegynae</taxon>
        <taxon>Araneoidea</taxon>
        <taxon>Nephilidae</taxon>
        <taxon>Trichonephila</taxon>
        <taxon>Trichonephila inaurata</taxon>
    </lineage>
</organism>
<proteinExistence type="predicted"/>
<dbReference type="AlphaFoldDB" id="A0A8X6X768"/>
<protein>
    <submittedName>
        <fullName evidence="1">Uncharacterized protein</fullName>
    </submittedName>
</protein>
<accession>A0A8X6X768</accession>
<name>A0A8X6X768_9ARAC</name>
<evidence type="ECO:0000313" key="1">
    <source>
        <dbReference type="EMBL" id="GFY48185.1"/>
    </source>
</evidence>
<dbReference type="Proteomes" id="UP000886998">
    <property type="component" value="Unassembled WGS sequence"/>
</dbReference>
<gene>
    <name evidence="1" type="ORF">TNIN_281841</name>
</gene>
<keyword evidence="2" id="KW-1185">Reference proteome</keyword>
<evidence type="ECO:0000313" key="2">
    <source>
        <dbReference type="Proteomes" id="UP000886998"/>
    </source>
</evidence>
<comment type="caution">
    <text evidence="1">The sequence shown here is derived from an EMBL/GenBank/DDBJ whole genome shotgun (WGS) entry which is preliminary data.</text>
</comment>
<dbReference type="EMBL" id="BMAV01006338">
    <property type="protein sequence ID" value="GFY48185.1"/>
    <property type="molecule type" value="Genomic_DNA"/>
</dbReference>